<dbReference type="OrthoDB" id="542268at2759"/>
<proteinExistence type="predicted"/>
<keyword evidence="2" id="KW-1185">Reference proteome</keyword>
<reference evidence="1" key="1">
    <citation type="journal article" date="2020" name="bioRxiv">
        <title>Comparative genomics of Chlamydomonas.</title>
        <authorList>
            <person name="Craig R.J."/>
            <person name="Hasan A.R."/>
            <person name="Ness R.W."/>
            <person name="Keightley P.D."/>
        </authorList>
    </citation>
    <scope>NUCLEOTIDE SEQUENCE</scope>
    <source>
        <strain evidence="1">CCAP 11/173</strain>
    </source>
</reference>
<name>A0A835W9E7_9CHLO</name>
<dbReference type="Proteomes" id="UP000613740">
    <property type="component" value="Unassembled WGS sequence"/>
</dbReference>
<evidence type="ECO:0000313" key="2">
    <source>
        <dbReference type="Proteomes" id="UP000613740"/>
    </source>
</evidence>
<evidence type="ECO:0000313" key="1">
    <source>
        <dbReference type="EMBL" id="KAG2441311.1"/>
    </source>
</evidence>
<dbReference type="InterPro" id="IPR036514">
    <property type="entry name" value="SGNH_hydro_sf"/>
</dbReference>
<accession>A0A835W9E7</accession>
<dbReference type="Gene3D" id="3.40.50.1110">
    <property type="entry name" value="SGNH hydrolase"/>
    <property type="match status" value="1"/>
</dbReference>
<gene>
    <name evidence="1" type="ORF">HYH02_009904</name>
</gene>
<sequence length="253" mass="26722">MRRSAAQSTKFRNGRDSSNQTATFLADLAKGKLPRGGGSSGGGKGATRRISLSWFAANDISVVLEAALLSGRSPAAAGAEVVPNLVACLVQHARALAAAGVAEVVLFPQSPLQTSPLVPEVFRPFVAGLVDQIDVALARAVAALNAQLEAQALAAAPAGSAAATPPHVYLLGDSKWMGRLLSSIQPPFKYTTGVHCLRNPAPMSLGANVTICERPNDYAFYDGLHPTTFYHRWFALQGLLPRLQLFRLAPRDV</sequence>
<protein>
    <submittedName>
        <fullName evidence="1">Uncharacterized protein</fullName>
    </submittedName>
</protein>
<comment type="caution">
    <text evidence="1">The sequence shown here is derived from an EMBL/GenBank/DDBJ whole genome shotgun (WGS) entry which is preliminary data.</text>
</comment>
<dbReference type="EMBL" id="JAEHOD010000035">
    <property type="protein sequence ID" value="KAG2441311.1"/>
    <property type="molecule type" value="Genomic_DNA"/>
</dbReference>
<organism evidence="1 2">
    <name type="scientific">Chlamydomonas schloesseri</name>
    <dbReference type="NCBI Taxonomy" id="2026947"/>
    <lineage>
        <taxon>Eukaryota</taxon>
        <taxon>Viridiplantae</taxon>
        <taxon>Chlorophyta</taxon>
        <taxon>core chlorophytes</taxon>
        <taxon>Chlorophyceae</taxon>
        <taxon>CS clade</taxon>
        <taxon>Chlamydomonadales</taxon>
        <taxon>Chlamydomonadaceae</taxon>
        <taxon>Chlamydomonas</taxon>
    </lineage>
</organism>
<dbReference type="AlphaFoldDB" id="A0A835W9E7"/>